<dbReference type="EMBL" id="ASRX01000007">
    <property type="protein sequence ID" value="EYF07762.1"/>
    <property type="molecule type" value="Genomic_DNA"/>
</dbReference>
<comment type="caution">
    <text evidence="2">The sequence shown here is derived from an EMBL/GenBank/DDBJ whole genome shotgun (WGS) entry which is preliminary data.</text>
</comment>
<dbReference type="GO" id="GO:0005524">
    <property type="term" value="F:ATP binding"/>
    <property type="evidence" value="ECO:0007669"/>
    <property type="project" value="InterPro"/>
</dbReference>
<evidence type="ECO:0000313" key="3">
    <source>
        <dbReference type="Proteomes" id="UP000019678"/>
    </source>
</evidence>
<reference evidence="2 3" key="1">
    <citation type="submission" date="2013-05" db="EMBL/GenBank/DDBJ databases">
        <title>Genome assembly of Chondromyces apiculatus DSM 436.</title>
        <authorList>
            <person name="Sharma G."/>
            <person name="Khatri I."/>
            <person name="Kaur C."/>
            <person name="Mayilraj S."/>
            <person name="Subramanian S."/>
        </authorList>
    </citation>
    <scope>NUCLEOTIDE SEQUENCE [LARGE SCALE GENOMIC DNA]</scope>
    <source>
        <strain evidence="2 3">DSM 436</strain>
    </source>
</reference>
<dbReference type="Proteomes" id="UP000019678">
    <property type="component" value="Unassembled WGS sequence"/>
</dbReference>
<organism evidence="2 3">
    <name type="scientific">Chondromyces apiculatus DSM 436</name>
    <dbReference type="NCBI Taxonomy" id="1192034"/>
    <lineage>
        <taxon>Bacteria</taxon>
        <taxon>Pseudomonadati</taxon>
        <taxon>Myxococcota</taxon>
        <taxon>Polyangia</taxon>
        <taxon>Polyangiales</taxon>
        <taxon>Polyangiaceae</taxon>
        <taxon>Chondromyces</taxon>
    </lineage>
</organism>
<proteinExistence type="predicted"/>
<name>A0A017TFQ1_9BACT</name>
<protein>
    <recommendedName>
        <fullName evidence="1">ATPase AAA-type core domain-containing protein</fullName>
    </recommendedName>
</protein>
<dbReference type="InterPro" id="IPR003959">
    <property type="entry name" value="ATPase_AAA_core"/>
</dbReference>
<dbReference type="SUPFAM" id="SSF52540">
    <property type="entry name" value="P-loop containing nucleoside triphosphate hydrolases"/>
    <property type="match status" value="1"/>
</dbReference>
<dbReference type="STRING" id="1192034.CAP_7711"/>
<dbReference type="GO" id="GO:0016887">
    <property type="term" value="F:ATP hydrolysis activity"/>
    <property type="evidence" value="ECO:0007669"/>
    <property type="project" value="InterPro"/>
</dbReference>
<evidence type="ECO:0000313" key="2">
    <source>
        <dbReference type="EMBL" id="EYF07762.1"/>
    </source>
</evidence>
<evidence type="ECO:0000259" key="1">
    <source>
        <dbReference type="Pfam" id="PF13304"/>
    </source>
</evidence>
<dbReference type="PANTHER" id="PTHR43581:SF4">
    <property type="entry name" value="ATP_GTP PHOSPHATASE"/>
    <property type="match status" value="1"/>
</dbReference>
<dbReference type="InterPro" id="IPR051396">
    <property type="entry name" value="Bact_Antivir_Def_Nuclease"/>
</dbReference>
<dbReference type="PANTHER" id="PTHR43581">
    <property type="entry name" value="ATP/GTP PHOSPHATASE"/>
    <property type="match status" value="1"/>
</dbReference>
<dbReference type="eggNOG" id="COG1106">
    <property type="taxonomic scope" value="Bacteria"/>
</dbReference>
<dbReference type="Gene3D" id="3.40.50.300">
    <property type="entry name" value="P-loop containing nucleotide triphosphate hydrolases"/>
    <property type="match status" value="2"/>
</dbReference>
<sequence>MQWLYKATDTENDAGHRRPGFEATSSFAVRDGILCRSAFSRRTHRKVNLVWSVAVGDVIHVYHRQREPVRKPRLVGSFRVKDPGDARFDPSCALAVVTDRNLSERLRAAYDVPAEEPVTGWSLEPAPEIAPPAEDDEQLRTFLAERSTLVRYLGLQLPQRPPSDFTVRRFRCFDFLEIPHLSRLNLLTGKNNTGKTTLLEALRVYACAASPDDISVMLDARGESADGDAAAALATIFGEEGPAEAMKRTCTLGPRGGPLSMKLRRYRQDRSKRWIESQDRSEGEVFLVVEGPGWEERTRADWASLRNPNATWESHYPSSFVGLQGVSVQDMDRIWQQAVLDGDDAAVIEALQILEPTITRLAFVRDVRGDLPRAHVAFQKGRKPRPLTALGAGVHRFLGLLLACHGARGGLLLVDEIDTGLHYSVQTKLWELLTAWSAQFDVQIVATTHSLDCVRAFAEVARRGDLRVAEEGAALAQVIRLGRRGAGPLQAFIFDDPDAFEMVSQDELEVR</sequence>
<keyword evidence="3" id="KW-1185">Reference proteome</keyword>
<dbReference type="RefSeq" id="WP_044237011.1">
    <property type="nucleotide sequence ID" value="NZ_ASRX01000007.1"/>
</dbReference>
<dbReference type="InterPro" id="IPR027417">
    <property type="entry name" value="P-loop_NTPase"/>
</dbReference>
<accession>A0A017TFQ1</accession>
<dbReference type="GO" id="GO:0006302">
    <property type="term" value="P:double-strand break repair"/>
    <property type="evidence" value="ECO:0007669"/>
    <property type="project" value="InterPro"/>
</dbReference>
<dbReference type="Pfam" id="PF13304">
    <property type="entry name" value="AAA_21"/>
    <property type="match status" value="1"/>
</dbReference>
<dbReference type="AlphaFoldDB" id="A0A017TFQ1"/>
<feature type="domain" description="ATPase AAA-type core" evidence="1">
    <location>
        <begin position="184"/>
        <end position="450"/>
    </location>
</feature>
<gene>
    <name evidence="2" type="ORF">CAP_7711</name>
</gene>